<evidence type="ECO:0000256" key="1">
    <source>
        <dbReference type="ARBA" id="ARBA00022491"/>
    </source>
</evidence>
<evidence type="ECO:0000313" key="8">
    <source>
        <dbReference type="Proteomes" id="UP000269692"/>
    </source>
</evidence>
<keyword evidence="4" id="KW-0012">Acyltransferase</keyword>
<proteinExistence type="predicted"/>
<dbReference type="InterPro" id="IPR000182">
    <property type="entry name" value="GNAT_dom"/>
</dbReference>
<dbReference type="RefSeq" id="WP_121624173.1">
    <property type="nucleotide sequence ID" value="NZ_JACIIW010000007.1"/>
</dbReference>
<dbReference type="InterPro" id="IPR016181">
    <property type="entry name" value="Acyl_CoA_acyltransferase"/>
</dbReference>
<dbReference type="PANTHER" id="PTHR36449:SF1">
    <property type="entry name" value="ACETYLTRANSFERASE"/>
    <property type="match status" value="1"/>
</dbReference>
<reference evidence="7 8" key="1">
    <citation type="submission" date="2018-10" db="EMBL/GenBank/DDBJ databases">
        <title>Xanthobacter tagetidis genome sequencing and assembly.</title>
        <authorList>
            <person name="Maclea K.S."/>
            <person name="Goen A.E."/>
            <person name="Fatima S.A."/>
        </authorList>
    </citation>
    <scope>NUCLEOTIDE SEQUENCE [LARGE SCALE GENOMIC DNA]</scope>
    <source>
        <strain evidence="7 8">ATCC 700314</strain>
    </source>
</reference>
<evidence type="ECO:0000256" key="3">
    <source>
        <dbReference type="ARBA" id="ARBA00022679"/>
    </source>
</evidence>
<keyword evidence="8" id="KW-1185">Reference proteome</keyword>
<comment type="catalytic activity">
    <reaction evidence="5">
        <text>glycyl-tRNA(Gly) + acetyl-CoA = N-acetylglycyl-tRNA(Gly) + CoA + H(+)</text>
        <dbReference type="Rhea" id="RHEA:81867"/>
        <dbReference type="Rhea" id="RHEA-COMP:9683"/>
        <dbReference type="Rhea" id="RHEA-COMP:19766"/>
        <dbReference type="ChEBI" id="CHEBI:15378"/>
        <dbReference type="ChEBI" id="CHEBI:57287"/>
        <dbReference type="ChEBI" id="CHEBI:57288"/>
        <dbReference type="ChEBI" id="CHEBI:78522"/>
        <dbReference type="ChEBI" id="CHEBI:232036"/>
    </reaction>
</comment>
<dbReference type="SUPFAM" id="SSF55729">
    <property type="entry name" value="Acyl-CoA N-acyltransferases (Nat)"/>
    <property type="match status" value="1"/>
</dbReference>
<feature type="domain" description="N-acetyltransferase" evidence="6">
    <location>
        <begin position="43"/>
        <end position="141"/>
    </location>
</feature>
<protein>
    <submittedName>
        <fullName evidence="7">N-acetyltransferase</fullName>
    </submittedName>
</protein>
<organism evidence="7 8">
    <name type="scientific">Xanthobacter tagetidis</name>
    <dbReference type="NCBI Taxonomy" id="60216"/>
    <lineage>
        <taxon>Bacteria</taxon>
        <taxon>Pseudomonadati</taxon>
        <taxon>Pseudomonadota</taxon>
        <taxon>Alphaproteobacteria</taxon>
        <taxon>Hyphomicrobiales</taxon>
        <taxon>Xanthobacteraceae</taxon>
        <taxon>Xanthobacter</taxon>
    </lineage>
</organism>
<dbReference type="PANTHER" id="PTHR36449">
    <property type="entry name" value="ACETYLTRANSFERASE-RELATED"/>
    <property type="match status" value="1"/>
</dbReference>
<dbReference type="Proteomes" id="UP000269692">
    <property type="component" value="Unassembled WGS sequence"/>
</dbReference>
<dbReference type="CDD" id="cd04301">
    <property type="entry name" value="NAT_SF"/>
    <property type="match status" value="1"/>
</dbReference>
<keyword evidence="2" id="KW-1277">Toxin-antitoxin system</keyword>
<dbReference type="EMBL" id="RCTF01000012">
    <property type="protein sequence ID" value="RLP76719.1"/>
    <property type="molecule type" value="Genomic_DNA"/>
</dbReference>
<dbReference type="GO" id="GO:0016747">
    <property type="term" value="F:acyltransferase activity, transferring groups other than amino-acyl groups"/>
    <property type="evidence" value="ECO:0007669"/>
    <property type="project" value="InterPro"/>
</dbReference>
<dbReference type="AlphaFoldDB" id="A0A3L7A8R3"/>
<keyword evidence="3 7" id="KW-0808">Transferase</keyword>
<dbReference type="OrthoDB" id="9799147at2"/>
<name>A0A3L7A8R3_9HYPH</name>
<comment type="caution">
    <text evidence="7">The sequence shown here is derived from an EMBL/GenBank/DDBJ whole genome shotgun (WGS) entry which is preliminary data.</text>
</comment>
<keyword evidence="1" id="KW-0678">Repressor</keyword>
<evidence type="ECO:0000313" key="7">
    <source>
        <dbReference type="EMBL" id="RLP76719.1"/>
    </source>
</evidence>
<dbReference type="Gene3D" id="3.40.630.30">
    <property type="match status" value="1"/>
</dbReference>
<dbReference type="Pfam" id="PF13508">
    <property type="entry name" value="Acetyltransf_7"/>
    <property type="match status" value="1"/>
</dbReference>
<evidence type="ECO:0000256" key="4">
    <source>
        <dbReference type="ARBA" id="ARBA00023315"/>
    </source>
</evidence>
<evidence type="ECO:0000259" key="6">
    <source>
        <dbReference type="Pfam" id="PF13508"/>
    </source>
</evidence>
<gene>
    <name evidence="7" type="ORF">D9R14_15145</name>
</gene>
<evidence type="ECO:0000256" key="5">
    <source>
        <dbReference type="ARBA" id="ARBA00049880"/>
    </source>
</evidence>
<sequence>MTLSAPAPIRPDHDAASFACGQPSLDDWLRRRALGNQQTGASRTYVVADGSRIVAYYALASGALACAGATGRIRRNMPEPIPMAILGRLAIDTRYQGRGLGCALFRDAALRVLSAADAIGIRGLMVHALSDEAARFYQAIGLAPSPSEPTTLMVTLEELRAAL</sequence>
<accession>A0A3L7A8R3</accession>
<evidence type="ECO:0000256" key="2">
    <source>
        <dbReference type="ARBA" id="ARBA00022649"/>
    </source>
</evidence>